<feature type="compositionally biased region" description="Polar residues" evidence="14">
    <location>
        <begin position="1"/>
        <end position="11"/>
    </location>
</feature>
<evidence type="ECO:0000256" key="1">
    <source>
        <dbReference type="ARBA" id="ARBA00004123"/>
    </source>
</evidence>
<evidence type="ECO:0000256" key="4">
    <source>
        <dbReference type="ARBA" id="ARBA00022679"/>
    </source>
</evidence>
<dbReference type="GO" id="GO:0004402">
    <property type="term" value="F:histone acetyltransferase activity"/>
    <property type="evidence" value="ECO:0007669"/>
    <property type="project" value="InterPro"/>
</dbReference>
<dbReference type="GO" id="GO:0005634">
    <property type="term" value="C:nucleus"/>
    <property type="evidence" value="ECO:0007669"/>
    <property type="project" value="UniProtKB-SubCell"/>
</dbReference>
<accession>A0A9N9FTH9</accession>
<keyword evidence="5" id="KW-0479">Metal-binding</keyword>
<dbReference type="PANTHER" id="PTHR10615:SF161">
    <property type="entry name" value="HISTONE ACETYLTRANSFERASE KAT7"/>
    <property type="match status" value="1"/>
</dbReference>
<comment type="subcellular location">
    <subcellularLocation>
        <location evidence="1 13">Nucleus</location>
    </subcellularLocation>
</comment>
<evidence type="ECO:0000256" key="9">
    <source>
        <dbReference type="ARBA" id="ARBA00022990"/>
    </source>
</evidence>
<evidence type="ECO:0000256" key="11">
    <source>
        <dbReference type="ARBA" id="ARBA00045805"/>
    </source>
</evidence>
<dbReference type="GO" id="GO:0008270">
    <property type="term" value="F:zinc ion binding"/>
    <property type="evidence" value="ECO:0007669"/>
    <property type="project" value="UniProtKB-KW"/>
</dbReference>
<evidence type="ECO:0000256" key="5">
    <source>
        <dbReference type="ARBA" id="ARBA00022723"/>
    </source>
</evidence>
<evidence type="ECO:0000313" key="17">
    <source>
        <dbReference type="Proteomes" id="UP000789572"/>
    </source>
</evidence>
<proteinExistence type="inferred from homology"/>
<dbReference type="Gene3D" id="3.40.630.30">
    <property type="match status" value="1"/>
</dbReference>
<dbReference type="FunFam" id="3.40.630.30:FF:000001">
    <property type="entry name" value="Histone acetyltransferase"/>
    <property type="match status" value="1"/>
</dbReference>
<gene>
    <name evidence="16" type="ORF">POCULU_LOCUS5220</name>
</gene>
<dbReference type="InterPro" id="IPR016181">
    <property type="entry name" value="Acyl_CoA_acyltransferase"/>
</dbReference>
<protein>
    <recommendedName>
        <fullName evidence="3 13">Histone acetyltransferase</fullName>
        <ecNumber evidence="3 13">2.3.1.48</ecNumber>
    </recommendedName>
</protein>
<evidence type="ECO:0000256" key="7">
    <source>
        <dbReference type="ARBA" id="ARBA00022833"/>
    </source>
</evidence>
<dbReference type="OrthoDB" id="787137at2759"/>
<dbReference type="InterPro" id="IPR002717">
    <property type="entry name" value="HAT_MYST-type"/>
</dbReference>
<evidence type="ECO:0000259" key="15">
    <source>
        <dbReference type="PROSITE" id="PS51726"/>
    </source>
</evidence>
<dbReference type="EC" id="2.3.1.48" evidence="3 13"/>
<dbReference type="InterPro" id="IPR036388">
    <property type="entry name" value="WH-like_DNA-bd_sf"/>
</dbReference>
<evidence type="ECO:0000256" key="6">
    <source>
        <dbReference type="ARBA" id="ARBA00022771"/>
    </source>
</evidence>
<keyword evidence="8" id="KW-0156">Chromatin regulator</keyword>
<evidence type="ECO:0000256" key="12">
    <source>
        <dbReference type="PIRSR" id="PIRSR602717-51"/>
    </source>
</evidence>
<evidence type="ECO:0000256" key="13">
    <source>
        <dbReference type="RuleBase" id="RU361211"/>
    </source>
</evidence>
<dbReference type="Proteomes" id="UP000789572">
    <property type="component" value="Unassembled WGS sequence"/>
</dbReference>
<organism evidence="16 17">
    <name type="scientific">Paraglomus occultum</name>
    <dbReference type="NCBI Taxonomy" id="144539"/>
    <lineage>
        <taxon>Eukaryota</taxon>
        <taxon>Fungi</taxon>
        <taxon>Fungi incertae sedis</taxon>
        <taxon>Mucoromycota</taxon>
        <taxon>Glomeromycotina</taxon>
        <taxon>Glomeromycetes</taxon>
        <taxon>Paraglomerales</taxon>
        <taxon>Paraglomeraceae</taxon>
        <taxon>Paraglomus</taxon>
    </lineage>
</organism>
<comment type="function">
    <text evidence="11">Catalytic component of the NuA4 histone acetyltransferase (HAT) complex which is involved in epigenetic transcriptional activation of selected genes principally by acetylation of nucleosomal histones H4, H3, H2B, H2A and H2A variant H2A.Z. Acetylates histone H4 to form H4K5ac, H4K8ac, H4K12ac and H4K16ac, histone H3 to form H3K14ac, and histone H2A to form H2AK4ac and H2AK7ac. The NuA4 complex is involved in the DNA damage response and is required for chromosome segregation. The NuA4 complex plays a direct role in repair of DNA double-strand breaks (DSBs) through homologous recombination. Recruitment to promoters depends on H3K4me. Also acetylates non-histone proteins. In addition to protein acetyltransferase, can use different acyl-CoA substrates, such as 2-hydroxyisobutanoyl-CoA (2-hydroxyisobutyryl-CoA) or (2E)-butenoyl-CoA (crotonyl-CoA), and is able to mediate protein 2-hydroxyisobutyrylation and crotonylation, respectively.</text>
</comment>
<evidence type="ECO:0000256" key="3">
    <source>
        <dbReference type="ARBA" id="ARBA00013184"/>
    </source>
</evidence>
<keyword evidence="4" id="KW-0808">Transferase</keyword>
<comment type="similarity">
    <text evidence="2 13">Belongs to the MYST (SAS/MOZ) family.</text>
</comment>
<feature type="compositionally biased region" description="Low complexity" evidence="14">
    <location>
        <begin position="37"/>
        <end position="48"/>
    </location>
</feature>
<feature type="region of interest" description="Disordered" evidence="14">
    <location>
        <begin position="1"/>
        <end position="120"/>
    </location>
</feature>
<keyword evidence="17" id="KW-1185">Reference proteome</keyword>
<dbReference type="GO" id="GO:0003712">
    <property type="term" value="F:transcription coregulator activity"/>
    <property type="evidence" value="ECO:0007669"/>
    <property type="project" value="TreeGrafter"/>
</dbReference>
<dbReference type="GO" id="GO:1990467">
    <property type="term" value="C:NuA3a histone acetyltransferase complex"/>
    <property type="evidence" value="ECO:0007669"/>
    <property type="project" value="TreeGrafter"/>
</dbReference>
<dbReference type="AlphaFoldDB" id="A0A9N9FTH9"/>
<dbReference type="PANTHER" id="PTHR10615">
    <property type="entry name" value="HISTONE ACETYLTRANSFERASE"/>
    <property type="match status" value="1"/>
</dbReference>
<dbReference type="GO" id="GO:0006357">
    <property type="term" value="P:regulation of transcription by RNA polymerase II"/>
    <property type="evidence" value="ECO:0007669"/>
    <property type="project" value="TreeGrafter"/>
</dbReference>
<dbReference type="Gene3D" id="3.30.60.60">
    <property type="entry name" value="N-acetyl transferase-like"/>
    <property type="match status" value="1"/>
</dbReference>
<feature type="compositionally biased region" description="Low complexity" evidence="14">
    <location>
        <begin position="99"/>
        <end position="110"/>
    </location>
</feature>
<evidence type="ECO:0000256" key="8">
    <source>
        <dbReference type="ARBA" id="ARBA00022853"/>
    </source>
</evidence>
<keyword evidence="10 13" id="KW-0539">Nucleus</keyword>
<dbReference type="InterPro" id="IPR050603">
    <property type="entry name" value="MYST_HAT"/>
</dbReference>
<dbReference type="SUPFAM" id="SSF55729">
    <property type="entry name" value="Acyl-CoA N-acyltransferases (Nat)"/>
    <property type="match status" value="1"/>
</dbReference>
<sequence>MIRDSQPSSLSKEIVTDSDAEIESNPSFEDRDASRMNNKSSKSLSSSLTEIQKSKSIKLVTEKSKKRPRSRPTMTISKRLKTATGRRAINGALTEAGPSKTSTAGSKGSSLRLTNNTGTNAKDKYHETERIIPSDIDPSKTTPLEVDIRRFDRAKTAAEAALALLIDDPRVLESADAEVSDVPHMPDCSRTPRIRKIRFGEWEIDTWYAAPYPEEYSILQTLHICEYCLKYMKTEYVARRHKLKCPMRHPPGDEIYRDGPISIFEVDGRKNKIYCQNLCLIAKMFLDHKTLYYDVEPFLFYVMTEADQSGCHLVGYFSKEKRSNSNYNLSCILTLPVHQRKGYGNLLIDFSYLLTKKENTVGTPEKPLSDLGLLSYRSYWRNVLFHALRNVTGSISISKLSQESAMTLDDVISTLEINDILVKDKELGTYVMVVDRELIEAHCQAVAAKGYLTLKPEKLKWTPFILGRNPGILTFNESVYSQSSLDL</sequence>
<dbReference type="FunFam" id="3.30.60.60:FF:000001">
    <property type="entry name" value="Histone acetyltransferase"/>
    <property type="match status" value="1"/>
</dbReference>
<dbReference type="InterPro" id="IPR040706">
    <property type="entry name" value="Zf-MYST"/>
</dbReference>
<dbReference type="GO" id="GO:0031507">
    <property type="term" value="P:heterochromatin formation"/>
    <property type="evidence" value="ECO:0007669"/>
    <property type="project" value="UniProtKB-ARBA"/>
</dbReference>
<feature type="compositionally biased region" description="Polar residues" evidence="14">
    <location>
        <begin position="111"/>
        <end position="120"/>
    </location>
</feature>
<keyword evidence="9" id="KW-0007">Acetylation</keyword>
<feature type="domain" description="MYST-type HAT" evidence="15">
    <location>
        <begin position="189"/>
        <end position="463"/>
    </location>
</feature>
<evidence type="ECO:0000256" key="2">
    <source>
        <dbReference type="ARBA" id="ARBA00010107"/>
    </source>
</evidence>
<keyword evidence="6" id="KW-0863">Zinc-finger</keyword>
<dbReference type="GO" id="GO:0003682">
    <property type="term" value="F:chromatin binding"/>
    <property type="evidence" value="ECO:0007669"/>
    <property type="project" value="TreeGrafter"/>
</dbReference>
<dbReference type="Pfam" id="PF17772">
    <property type="entry name" value="zf-MYST"/>
    <property type="match status" value="1"/>
</dbReference>
<evidence type="ECO:0000313" key="16">
    <source>
        <dbReference type="EMBL" id="CAG8555085.1"/>
    </source>
</evidence>
<comment type="caution">
    <text evidence="16">The sequence shown here is derived from an EMBL/GenBank/DDBJ whole genome shotgun (WGS) entry which is preliminary data.</text>
</comment>
<dbReference type="FunFam" id="1.10.10.10:FF:000022">
    <property type="entry name" value="Histone acetyltransferase"/>
    <property type="match status" value="1"/>
</dbReference>
<dbReference type="Gene3D" id="1.10.10.10">
    <property type="entry name" value="Winged helix-like DNA-binding domain superfamily/Winged helix DNA-binding domain"/>
    <property type="match status" value="1"/>
</dbReference>
<dbReference type="Pfam" id="PF01853">
    <property type="entry name" value="MOZ_SAS"/>
    <property type="match status" value="1"/>
</dbReference>
<evidence type="ECO:0000256" key="10">
    <source>
        <dbReference type="ARBA" id="ARBA00023242"/>
    </source>
</evidence>
<name>A0A9N9FTH9_9GLOM</name>
<comment type="catalytic activity">
    <reaction evidence="13">
        <text>L-lysyl-[protein] + acetyl-CoA = N(6)-acetyl-L-lysyl-[protein] + CoA + H(+)</text>
        <dbReference type="Rhea" id="RHEA:45948"/>
        <dbReference type="Rhea" id="RHEA-COMP:9752"/>
        <dbReference type="Rhea" id="RHEA-COMP:10731"/>
        <dbReference type="ChEBI" id="CHEBI:15378"/>
        <dbReference type="ChEBI" id="CHEBI:29969"/>
        <dbReference type="ChEBI" id="CHEBI:57287"/>
        <dbReference type="ChEBI" id="CHEBI:57288"/>
        <dbReference type="ChEBI" id="CHEBI:61930"/>
        <dbReference type="EC" id="2.3.1.48"/>
    </reaction>
</comment>
<feature type="active site" description="Proton donor/acceptor" evidence="12">
    <location>
        <position position="365"/>
    </location>
</feature>
<evidence type="ECO:0000256" key="14">
    <source>
        <dbReference type="SAM" id="MobiDB-lite"/>
    </source>
</evidence>
<keyword evidence="7" id="KW-0862">Zinc</keyword>
<dbReference type="PROSITE" id="PS51726">
    <property type="entry name" value="MYST_HAT"/>
    <property type="match status" value="1"/>
</dbReference>
<dbReference type="EMBL" id="CAJVPJ010000766">
    <property type="protein sequence ID" value="CAG8555085.1"/>
    <property type="molecule type" value="Genomic_DNA"/>
</dbReference>
<reference evidence="16" key="1">
    <citation type="submission" date="2021-06" db="EMBL/GenBank/DDBJ databases">
        <authorList>
            <person name="Kallberg Y."/>
            <person name="Tangrot J."/>
            <person name="Rosling A."/>
        </authorList>
    </citation>
    <scope>NUCLEOTIDE SEQUENCE</scope>
    <source>
        <strain evidence="16">IA702</strain>
    </source>
</reference>